<organism evidence="1 2">
    <name type="scientific">Penicillium cataractarum</name>
    <dbReference type="NCBI Taxonomy" id="2100454"/>
    <lineage>
        <taxon>Eukaryota</taxon>
        <taxon>Fungi</taxon>
        <taxon>Dikarya</taxon>
        <taxon>Ascomycota</taxon>
        <taxon>Pezizomycotina</taxon>
        <taxon>Eurotiomycetes</taxon>
        <taxon>Eurotiomycetidae</taxon>
        <taxon>Eurotiales</taxon>
        <taxon>Aspergillaceae</taxon>
        <taxon>Penicillium</taxon>
    </lineage>
</organism>
<dbReference type="GeneID" id="81438134"/>
<reference evidence="1" key="1">
    <citation type="submission" date="2022-11" db="EMBL/GenBank/DDBJ databases">
        <authorList>
            <person name="Petersen C."/>
        </authorList>
    </citation>
    <scope>NUCLEOTIDE SEQUENCE</scope>
    <source>
        <strain evidence="1">IBT 29864</strain>
    </source>
</reference>
<comment type="caution">
    <text evidence="1">The sequence shown here is derived from an EMBL/GenBank/DDBJ whole genome shotgun (WGS) entry which is preliminary data.</text>
</comment>
<dbReference type="Proteomes" id="UP001147782">
    <property type="component" value="Unassembled WGS sequence"/>
</dbReference>
<feature type="non-terminal residue" evidence="1">
    <location>
        <position position="1"/>
    </location>
</feature>
<accession>A0A9W9S3H4</accession>
<protein>
    <submittedName>
        <fullName evidence="1">Uncharacterized protein</fullName>
    </submittedName>
</protein>
<dbReference type="EMBL" id="JAPZBS010000005">
    <property type="protein sequence ID" value="KAJ5369934.1"/>
    <property type="molecule type" value="Genomic_DNA"/>
</dbReference>
<evidence type="ECO:0000313" key="2">
    <source>
        <dbReference type="Proteomes" id="UP001147782"/>
    </source>
</evidence>
<dbReference type="AlphaFoldDB" id="A0A9W9S3H4"/>
<reference evidence="1" key="2">
    <citation type="journal article" date="2023" name="IMA Fungus">
        <title>Comparative genomic study of the Penicillium genus elucidates a diverse pangenome and 15 lateral gene transfer events.</title>
        <authorList>
            <person name="Petersen C."/>
            <person name="Sorensen T."/>
            <person name="Nielsen M.R."/>
            <person name="Sondergaard T.E."/>
            <person name="Sorensen J.L."/>
            <person name="Fitzpatrick D.A."/>
            <person name="Frisvad J.C."/>
            <person name="Nielsen K.L."/>
        </authorList>
    </citation>
    <scope>NUCLEOTIDE SEQUENCE</scope>
    <source>
        <strain evidence="1">IBT 29864</strain>
    </source>
</reference>
<sequence length="1019" mass="115949">STAKSWKRTHYSNRHFPIAFNDITPPNGFRLRILDSKDNNWVGDQKDYPSVKQWCTFHLPPGPYSCLQYTVDSSAHSENQVIADQQHCPSEISLHEFVAFGCLRAGTRVQWHNIVRELASSSLSMNEQAVGLLFRQAAWELTGPNPDSELREAHVSFNKDSLGIQLLECLEQKLSSIEANWNEHYTLHTLVTLGIRALSLSNGFGDVDRAASFLRRSRRTCLKWCEALAGRLESQTDAQSEAQQLLIVKIGGICQLTYAVEPQHLPLVLDNRTDLFHLTRCSILVFENTPRSRDHLPFDIGNSLIWTTKILHYLEEHARQMIADDSSGFNEAIKMSIPDLQITSSWTTCPGTLSRWVANQSIAGPRECPQDIHYNLLSGELLLANCPPGRLPEEYTSLSSFQRIFGNIHFSLNAKGLIIKARAEHQLLQLIPHEILAGDFPEDLVSNYGHWLNLETGTLEFRPLEHLWIPRSSNWNLLMNAAPGGISTMSRCHNALIDIRSHLFQQLRAVLEVLDDPGYIHVIQTGRDNRKSVEVDMVRLRLKFIINKAGGLDCQELNAIVDHDQDIGCLYGLRNKLVLLDTKKRCRSVLIPYGSVQLIKTKHQTSVTVNAPKGSYRKYFHYSLDRYLKVLQGSFDMLEILYLAYMHAVTSHILPDPATERSGTAEAIRILGQACLRTSFPLSSETIALLKVIATLTPRRRYYPRHLKSMQTVSWNSELGELAQHDDFRVLAQEIVENASRFCTLHGVSDADRDEMMDCYKDRGDQNLLERARSRNSQFHCSEYGGSAARQLPQPTLYRSRDRDYQSDRSHRVYKIATLVRDWRPCLSQCSDLLGSVGSWKSVRLSWTSVQDLTCSELLRLSFRDAWGSLYELCRSSDQGRDSYSLMSLFCTIAFSGREELQIYPLLTVAFSGIFRDLPIPFSQREALDLEAGEEIDPQEVNAAIKRNYSHFFCPTIIRITKAQKRVSKQRQEEYDLQKEADMGSCLEAIRRQWPCKVPQLPEIERMDKSGASEACSLL</sequence>
<evidence type="ECO:0000313" key="1">
    <source>
        <dbReference type="EMBL" id="KAJ5369934.1"/>
    </source>
</evidence>
<dbReference type="OrthoDB" id="3182339at2759"/>
<name>A0A9W9S3H4_9EURO</name>
<proteinExistence type="predicted"/>
<dbReference type="RefSeq" id="XP_056554368.1">
    <property type="nucleotide sequence ID" value="XM_056698955.1"/>
</dbReference>
<feature type="non-terminal residue" evidence="1">
    <location>
        <position position="1019"/>
    </location>
</feature>
<keyword evidence="2" id="KW-1185">Reference proteome</keyword>
<gene>
    <name evidence="1" type="ORF">N7496_006026</name>
</gene>